<dbReference type="InterPro" id="IPR016163">
    <property type="entry name" value="Ald_DH_C"/>
</dbReference>
<dbReference type="Gene3D" id="3.40.605.10">
    <property type="entry name" value="Aldehyde Dehydrogenase, Chain A, domain 1"/>
    <property type="match status" value="1"/>
</dbReference>
<organism evidence="3 4">
    <name type="scientific">Siminovitchia sediminis</name>
    <dbReference type="NCBI Taxonomy" id="1274353"/>
    <lineage>
        <taxon>Bacteria</taxon>
        <taxon>Bacillati</taxon>
        <taxon>Bacillota</taxon>
        <taxon>Bacilli</taxon>
        <taxon>Bacillales</taxon>
        <taxon>Bacillaceae</taxon>
        <taxon>Siminovitchia</taxon>
    </lineage>
</organism>
<keyword evidence="4" id="KW-1185">Reference proteome</keyword>
<dbReference type="EC" id="1.2.1.-" evidence="3"/>
<dbReference type="RefSeq" id="WP_380776778.1">
    <property type="nucleotide sequence ID" value="NZ_JBHUEO010000121.1"/>
</dbReference>
<name>A0ABW4KN16_9BACI</name>
<dbReference type="PANTHER" id="PTHR43353:SF5">
    <property type="entry name" value="SUCCINATE-SEMIALDEHYDE DEHYDROGENASE, MITOCHONDRIAL"/>
    <property type="match status" value="1"/>
</dbReference>
<comment type="caution">
    <text evidence="3">The sequence shown here is derived from an EMBL/GenBank/DDBJ whole genome shotgun (WGS) entry which is preliminary data.</text>
</comment>
<evidence type="ECO:0000259" key="2">
    <source>
        <dbReference type="Pfam" id="PF00171"/>
    </source>
</evidence>
<dbReference type="Gene3D" id="3.40.309.10">
    <property type="entry name" value="Aldehyde Dehydrogenase, Chain A, domain 2"/>
    <property type="match status" value="1"/>
</dbReference>
<keyword evidence="1 3" id="KW-0560">Oxidoreductase</keyword>
<dbReference type="PROSITE" id="PS00070">
    <property type="entry name" value="ALDEHYDE_DEHYDR_CYS"/>
    <property type="match status" value="1"/>
</dbReference>
<sequence>MKEGLLFINGEWITSETNQWIDVENPASAEIVGRVSDAGASETRLAIAAAEEAFSLWSQLPAKERADYLMAVGKKMMDRQKELAMLLTHEQGKPLAESLGEIAISADYLFWNAEEAKRVYGETIPASSSNKRMLAIRQPLGVCAAITPWNFPAMMITRKIGPALAAGCTVVVKPASYTPLTAVAIMEIFEEVGIPKGVVNLVTGSASEISGELMSNNTVRKISFTGSTAVGKLLMRDAADQVKKLSLELGGHAPLIIFSDADLDAAVQGVMNSKFRNAGQMCVCVNRLYVERSVAEEVTSKLAKAAAALKVGNGLDSGVEVGPLINRKAIDHIQSQVDDALTKGAKVITGGCTVGMNGEQTGAFYQPTILSNVSDDAIIQSEETFGPVLPIWVFDDEQEVVQKANDSEYGLAAYLYTRDLARSVRVSEALEYGIVGINDTGVAAVQAPFGGMKQSGFGVEGGYYGVEEYTQIKYISVQI</sequence>
<accession>A0ABW4KN16</accession>
<dbReference type="InterPro" id="IPR016162">
    <property type="entry name" value="Ald_DH_N"/>
</dbReference>
<dbReference type="InterPro" id="IPR015590">
    <property type="entry name" value="Aldehyde_DH_dom"/>
</dbReference>
<proteinExistence type="predicted"/>
<evidence type="ECO:0000313" key="3">
    <source>
        <dbReference type="EMBL" id="MFD1708903.1"/>
    </source>
</evidence>
<protein>
    <submittedName>
        <fullName evidence="3">NAD-dependent succinate-semialdehyde dehydrogenase</fullName>
        <ecNumber evidence="3">1.2.1.-</ecNumber>
    </submittedName>
</protein>
<dbReference type="PANTHER" id="PTHR43353">
    <property type="entry name" value="SUCCINATE-SEMIALDEHYDE DEHYDROGENASE, MITOCHONDRIAL"/>
    <property type="match status" value="1"/>
</dbReference>
<dbReference type="InterPro" id="IPR016160">
    <property type="entry name" value="Ald_DH_CS_CYS"/>
</dbReference>
<evidence type="ECO:0000313" key="4">
    <source>
        <dbReference type="Proteomes" id="UP001597301"/>
    </source>
</evidence>
<dbReference type="Proteomes" id="UP001597301">
    <property type="component" value="Unassembled WGS sequence"/>
</dbReference>
<dbReference type="InterPro" id="IPR016161">
    <property type="entry name" value="Ald_DH/histidinol_DH"/>
</dbReference>
<dbReference type="EMBL" id="JBHUEO010000121">
    <property type="protein sequence ID" value="MFD1708903.1"/>
    <property type="molecule type" value="Genomic_DNA"/>
</dbReference>
<dbReference type="GO" id="GO:0016491">
    <property type="term" value="F:oxidoreductase activity"/>
    <property type="evidence" value="ECO:0007669"/>
    <property type="project" value="UniProtKB-KW"/>
</dbReference>
<dbReference type="SUPFAM" id="SSF53720">
    <property type="entry name" value="ALDH-like"/>
    <property type="match status" value="1"/>
</dbReference>
<dbReference type="Pfam" id="PF00171">
    <property type="entry name" value="Aldedh"/>
    <property type="match status" value="1"/>
</dbReference>
<gene>
    <name evidence="3" type="ORF">ACFSCZ_19755</name>
</gene>
<dbReference type="InterPro" id="IPR050740">
    <property type="entry name" value="Aldehyde_DH_Superfamily"/>
</dbReference>
<dbReference type="CDD" id="cd07103">
    <property type="entry name" value="ALDH_F5_SSADH_GabD"/>
    <property type="match status" value="1"/>
</dbReference>
<evidence type="ECO:0000256" key="1">
    <source>
        <dbReference type="ARBA" id="ARBA00023002"/>
    </source>
</evidence>
<feature type="domain" description="Aldehyde dehydrogenase" evidence="2">
    <location>
        <begin position="12"/>
        <end position="475"/>
    </location>
</feature>
<reference evidence="4" key="1">
    <citation type="journal article" date="2019" name="Int. J. Syst. Evol. Microbiol.">
        <title>The Global Catalogue of Microorganisms (GCM) 10K type strain sequencing project: providing services to taxonomists for standard genome sequencing and annotation.</title>
        <authorList>
            <consortium name="The Broad Institute Genomics Platform"/>
            <consortium name="The Broad Institute Genome Sequencing Center for Infectious Disease"/>
            <person name="Wu L."/>
            <person name="Ma J."/>
        </authorList>
    </citation>
    <scope>NUCLEOTIDE SEQUENCE [LARGE SCALE GENOMIC DNA]</scope>
    <source>
        <strain evidence="4">CGMCC 1.12295</strain>
    </source>
</reference>